<dbReference type="InterPro" id="IPR004476">
    <property type="entry name" value="RNase_II/RNase_R"/>
</dbReference>
<feature type="compositionally biased region" description="Basic residues" evidence="9">
    <location>
        <begin position="734"/>
        <end position="745"/>
    </location>
</feature>
<evidence type="ECO:0000256" key="5">
    <source>
        <dbReference type="ARBA" id="ARBA00022801"/>
    </source>
</evidence>
<feature type="compositionally biased region" description="Basic residues" evidence="9">
    <location>
        <begin position="757"/>
        <end position="769"/>
    </location>
</feature>
<dbReference type="RefSeq" id="WP_307225033.1">
    <property type="nucleotide sequence ID" value="NZ_CP116940.1"/>
</dbReference>
<dbReference type="Proteomes" id="UP001239167">
    <property type="component" value="Unassembled WGS sequence"/>
</dbReference>
<keyword evidence="4 8" id="KW-0540">Nuclease</keyword>
<dbReference type="NCBIfam" id="TIGR02063">
    <property type="entry name" value="RNase_R"/>
    <property type="match status" value="1"/>
</dbReference>
<dbReference type="InterPro" id="IPR013223">
    <property type="entry name" value="RNase_B_OB_dom"/>
</dbReference>
<dbReference type="Pfam" id="PF00575">
    <property type="entry name" value="S1"/>
    <property type="match status" value="1"/>
</dbReference>
<accession>A0ABT9YAP5</accession>
<comment type="caution">
    <text evidence="11">The sequence shown here is derived from an EMBL/GenBank/DDBJ whole genome shotgun (WGS) entry which is preliminary data.</text>
</comment>
<dbReference type="SMART" id="SM00955">
    <property type="entry name" value="RNB"/>
    <property type="match status" value="1"/>
</dbReference>
<dbReference type="NCBIfam" id="TIGR00358">
    <property type="entry name" value="3_prime_RNase"/>
    <property type="match status" value="1"/>
</dbReference>
<dbReference type="GO" id="GO:0016787">
    <property type="term" value="F:hydrolase activity"/>
    <property type="evidence" value="ECO:0007669"/>
    <property type="project" value="UniProtKB-KW"/>
</dbReference>
<evidence type="ECO:0000256" key="8">
    <source>
        <dbReference type="HAMAP-Rule" id="MF_01895"/>
    </source>
</evidence>
<dbReference type="Gene3D" id="2.40.50.140">
    <property type="entry name" value="Nucleic acid-binding proteins"/>
    <property type="match status" value="3"/>
</dbReference>
<dbReference type="PANTHER" id="PTHR23355:SF9">
    <property type="entry name" value="DIS3-LIKE EXONUCLEASE 2"/>
    <property type="match status" value="1"/>
</dbReference>
<keyword evidence="5 8" id="KW-0378">Hydrolase</keyword>
<evidence type="ECO:0000259" key="10">
    <source>
        <dbReference type="PROSITE" id="PS50126"/>
    </source>
</evidence>
<comment type="function">
    <text evidence="8">3'-5' exoribonuclease that releases 5'-nucleoside monophosphates and is involved in maturation of structured RNAs.</text>
</comment>
<dbReference type="InterPro" id="IPR050180">
    <property type="entry name" value="RNR_Ribonuclease"/>
</dbReference>
<evidence type="ECO:0000256" key="4">
    <source>
        <dbReference type="ARBA" id="ARBA00022722"/>
    </source>
</evidence>
<evidence type="ECO:0000313" key="11">
    <source>
        <dbReference type="EMBL" id="MDQ0204718.1"/>
    </source>
</evidence>
<dbReference type="Pfam" id="PF00773">
    <property type="entry name" value="RNB"/>
    <property type="match status" value="1"/>
</dbReference>
<dbReference type="SUPFAM" id="SSF50249">
    <property type="entry name" value="Nucleic acid-binding proteins"/>
    <property type="match status" value="3"/>
</dbReference>
<feature type="domain" description="S1 motif" evidence="10">
    <location>
        <begin position="630"/>
        <end position="710"/>
    </location>
</feature>
<dbReference type="InterPro" id="IPR040476">
    <property type="entry name" value="CSD2"/>
</dbReference>
<keyword evidence="3 8" id="KW-0963">Cytoplasm</keyword>
<evidence type="ECO:0000313" key="12">
    <source>
        <dbReference type="Proteomes" id="UP001239167"/>
    </source>
</evidence>
<dbReference type="InterPro" id="IPR022966">
    <property type="entry name" value="RNase_II/R_CS"/>
</dbReference>
<dbReference type="PROSITE" id="PS50126">
    <property type="entry name" value="S1"/>
    <property type="match status" value="1"/>
</dbReference>
<evidence type="ECO:0000256" key="9">
    <source>
        <dbReference type="SAM" id="MobiDB-lite"/>
    </source>
</evidence>
<comment type="catalytic activity">
    <reaction evidence="1 8">
        <text>Exonucleolytic cleavage in the 3'- to 5'-direction to yield nucleoside 5'-phosphates.</text>
        <dbReference type="EC" id="3.1.13.1"/>
    </reaction>
</comment>
<organism evidence="11 12">
    <name type="scientific">Pectinatus haikarae</name>
    <dbReference type="NCBI Taxonomy" id="349096"/>
    <lineage>
        <taxon>Bacteria</taxon>
        <taxon>Bacillati</taxon>
        <taxon>Bacillota</taxon>
        <taxon>Negativicutes</taxon>
        <taxon>Selenomonadales</taxon>
        <taxon>Selenomonadaceae</taxon>
        <taxon>Pectinatus</taxon>
    </lineage>
</organism>
<keyword evidence="7 8" id="KW-0694">RNA-binding</keyword>
<dbReference type="PROSITE" id="PS01175">
    <property type="entry name" value="RIBONUCLEASE_II"/>
    <property type="match status" value="1"/>
</dbReference>
<comment type="similarity">
    <text evidence="8">Belongs to the RNR ribonuclease family. RNase R subfamily.</text>
</comment>
<reference evidence="11 12" key="1">
    <citation type="submission" date="2023-07" db="EMBL/GenBank/DDBJ databases">
        <title>Genomic Encyclopedia of Type Strains, Phase IV (KMG-IV): sequencing the most valuable type-strain genomes for metagenomic binning, comparative biology and taxonomic classification.</title>
        <authorList>
            <person name="Goeker M."/>
        </authorList>
    </citation>
    <scope>NUCLEOTIDE SEQUENCE [LARGE SCALE GENOMIC DNA]</scope>
    <source>
        <strain evidence="11 12">DSM 16980</strain>
    </source>
</reference>
<comment type="subcellular location">
    <subcellularLocation>
        <location evidence="2 8">Cytoplasm</location>
    </subcellularLocation>
</comment>
<dbReference type="HAMAP" id="MF_01895">
    <property type="entry name" value="RNase_R"/>
    <property type="match status" value="1"/>
</dbReference>
<dbReference type="InterPro" id="IPR001900">
    <property type="entry name" value="RNase_II/R"/>
</dbReference>
<dbReference type="Pfam" id="PF17876">
    <property type="entry name" value="CSD2"/>
    <property type="match status" value="1"/>
</dbReference>
<dbReference type="InterPro" id="IPR011129">
    <property type="entry name" value="CSD"/>
</dbReference>
<dbReference type="InterPro" id="IPR012340">
    <property type="entry name" value="NA-bd_OB-fold"/>
</dbReference>
<dbReference type="InterPro" id="IPR011805">
    <property type="entry name" value="RNase_R"/>
</dbReference>
<evidence type="ECO:0000256" key="6">
    <source>
        <dbReference type="ARBA" id="ARBA00022839"/>
    </source>
</evidence>
<gene>
    <name evidence="8" type="primary">rnr</name>
    <name evidence="11" type="ORF">J2S01_002450</name>
</gene>
<dbReference type="CDD" id="cd04471">
    <property type="entry name" value="S1_RNase_R"/>
    <property type="match status" value="1"/>
</dbReference>
<dbReference type="EMBL" id="JAUSUE010000020">
    <property type="protein sequence ID" value="MDQ0204718.1"/>
    <property type="molecule type" value="Genomic_DNA"/>
</dbReference>
<evidence type="ECO:0000256" key="7">
    <source>
        <dbReference type="ARBA" id="ARBA00022884"/>
    </source>
</evidence>
<dbReference type="SMART" id="SM00357">
    <property type="entry name" value="CSP"/>
    <property type="match status" value="2"/>
</dbReference>
<evidence type="ECO:0000256" key="1">
    <source>
        <dbReference type="ARBA" id="ARBA00001849"/>
    </source>
</evidence>
<name>A0ABT9YAP5_9FIRM</name>
<keyword evidence="6 8" id="KW-0269">Exonuclease</keyword>
<dbReference type="PANTHER" id="PTHR23355">
    <property type="entry name" value="RIBONUCLEASE"/>
    <property type="match status" value="1"/>
</dbReference>
<protein>
    <recommendedName>
        <fullName evidence="8">Ribonuclease R</fullName>
        <shortName evidence="8">RNase R</shortName>
        <ecNumber evidence="8">3.1.13.1</ecNumber>
    </recommendedName>
</protein>
<dbReference type="EC" id="3.1.13.1" evidence="8"/>
<evidence type="ECO:0000256" key="3">
    <source>
        <dbReference type="ARBA" id="ARBA00022490"/>
    </source>
</evidence>
<dbReference type="Pfam" id="PF08206">
    <property type="entry name" value="OB_RNB"/>
    <property type="match status" value="1"/>
</dbReference>
<dbReference type="InterPro" id="IPR003029">
    <property type="entry name" value="S1_domain"/>
</dbReference>
<proteinExistence type="inferred from homology"/>
<keyword evidence="12" id="KW-1185">Reference proteome</keyword>
<sequence>MQLQERVLDYMENKASRPVSEEDIATGLQLNNEELIQLFTVLDNLELQGLIVRNRNDLCGIPSQMNLVIGRLSMNSKGFGFIIPDDPVEAEKGDVFIPPTLLSCAMNNDKVIARLNESTLSGRSREGEIIRILEHSNSQIVGTFEKSTSFGFVTPDDKKLTQDIFIHKRNFNGASVGTKVVVQITRWPKKRQNPEGKIIKILGNINDPGIDILSVVHQYELPLDFPDEVKCAAQKIPLAVSEKDCKKRTDRRMLTVVTVDGEDAKDLDDGVYAKKLDNGNFFLGVYIADVSHYVRENSPLDLEARKRGTSVYLADRVIPMLPTRLSNGICSLNAGEDRLSMAAEMELDINGSIVSYEILPTVIHVYKRLTYDIVNEILVDKNTETTKNNEDILPLLNTLLEVRNILKKRRNTRGSIDFSIPEIKVKLDEKGTPVALLKRMGSLGESIIEECMLAANETVAKHMFMKKTPFIYRIHEQPDKEKIDALNELLSAFGLHINKNTETASIEPKSIQQVLAKVVGEKEEKIISSVALRTMQQARYCDENFGHFGLAAEYYTHFTSPIRRYPDLIVHRLLTEILPTGKISASRTEQLKKLLPEIALSSSVRERIAADAERDTIDMKKIEYMTRFVGDEFQGVISSVTSFGIFVELDNGVEGLIHVSSMANDYYEYVEKEYALIGRRTNTIYKLGDIVEVILMRADVKERMIDFVLKDNGVYNDIKHKTEKTGTSGSKSVKNNKKNIGHGQHKNNSGNITAHGHGIKKRKRKPIRK</sequence>
<evidence type="ECO:0000256" key="2">
    <source>
        <dbReference type="ARBA" id="ARBA00004496"/>
    </source>
</evidence>
<dbReference type="SMART" id="SM00316">
    <property type="entry name" value="S1"/>
    <property type="match status" value="1"/>
</dbReference>
<feature type="region of interest" description="Disordered" evidence="9">
    <location>
        <begin position="720"/>
        <end position="769"/>
    </location>
</feature>